<dbReference type="InterPro" id="IPR014710">
    <property type="entry name" value="RmlC-like_jellyroll"/>
</dbReference>
<comment type="caution">
    <text evidence="14">The sequence shown here is derived from an EMBL/GenBank/DDBJ whole genome shotgun (WGS) entry which is preliminary data.</text>
</comment>
<comment type="cofactor">
    <cofactor evidence="12">
        <name>Fe cation</name>
        <dbReference type="ChEBI" id="CHEBI:24875"/>
    </cofactor>
    <text evidence="12">Binds 1 Fe cation per subunit.</text>
</comment>
<comment type="similarity">
    <text evidence="2 12">Belongs to the cysteine dioxygenase family.</text>
</comment>
<evidence type="ECO:0000256" key="1">
    <source>
        <dbReference type="ARBA" id="ARBA00000629"/>
    </source>
</evidence>
<feature type="cross-link" description="3'-(S-cysteinyl)-tyrosine (Cys-Tyr)" evidence="10">
    <location>
        <begin position="113"/>
        <end position="207"/>
    </location>
</feature>
<feature type="binding site" evidence="11">
    <location>
        <position position="190"/>
    </location>
    <ligand>
        <name>Fe cation</name>
        <dbReference type="ChEBI" id="CHEBI:24875"/>
        <note>catalytic</note>
    </ligand>
</feature>
<evidence type="ECO:0000256" key="10">
    <source>
        <dbReference type="PIRSR" id="PIRSR610300-50"/>
    </source>
</evidence>
<dbReference type="EMBL" id="RIBY02001778">
    <property type="protein sequence ID" value="KAH9828186.1"/>
    <property type="molecule type" value="Genomic_DNA"/>
</dbReference>
<evidence type="ECO:0000256" key="11">
    <source>
        <dbReference type="PIRSR" id="PIRSR610300-51"/>
    </source>
</evidence>
<dbReference type="AlphaFoldDB" id="A0A9W7W2Y7"/>
<dbReference type="OrthoDB" id="543511at2759"/>
<dbReference type="GO" id="GO:0017172">
    <property type="term" value="F:cysteine dioxygenase activity"/>
    <property type="evidence" value="ECO:0007669"/>
    <property type="project" value="UniProtKB-UniRule"/>
</dbReference>
<dbReference type="InterPro" id="IPR010300">
    <property type="entry name" value="CDO_1"/>
</dbReference>
<reference evidence="14 15" key="1">
    <citation type="journal article" date="2018" name="IMA Fungus">
        <title>IMA Genome-F 10: Nine draft genome sequences of Claviceps purpurea s.lat., including C. arundinis, C. humidiphila, and C. cf. spartinae, pseudomolecules for the pitch canker pathogen Fusarium circinatum, draft genome of Davidsoniella eucalypti, Grosmannia galeiformis, Quambalaria eucalypti, and Teratosphaeria destructans.</title>
        <authorList>
            <person name="Wingfield B.D."/>
            <person name="Liu M."/>
            <person name="Nguyen H.D."/>
            <person name="Lane F.A."/>
            <person name="Morgan S.W."/>
            <person name="De Vos L."/>
            <person name="Wilken P.M."/>
            <person name="Duong T.A."/>
            <person name="Aylward J."/>
            <person name="Coetzee M.P."/>
            <person name="Dadej K."/>
            <person name="De Beer Z.W."/>
            <person name="Findlay W."/>
            <person name="Havenga M."/>
            <person name="Kolarik M."/>
            <person name="Menzies J.G."/>
            <person name="Naidoo K."/>
            <person name="Pochopski O."/>
            <person name="Shoukouhi P."/>
            <person name="Santana Q.C."/>
            <person name="Seifert K.A."/>
            <person name="Soal N."/>
            <person name="Steenkamp E.T."/>
            <person name="Tatham C.T."/>
            <person name="van der Nest M.A."/>
            <person name="Wingfield M.J."/>
        </authorList>
    </citation>
    <scope>NUCLEOTIDE SEQUENCE [LARGE SCALE GENOMIC DNA]</scope>
    <source>
        <strain evidence="14">CMW44962</strain>
    </source>
</reference>
<evidence type="ECO:0000256" key="4">
    <source>
        <dbReference type="ARBA" id="ARBA00022723"/>
    </source>
</evidence>
<dbReference type="GO" id="GO:0008198">
    <property type="term" value="F:ferrous iron binding"/>
    <property type="evidence" value="ECO:0007669"/>
    <property type="project" value="TreeGrafter"/>
</dbReference>
<dbReference type="PANTHER" id="PTHR12918">
    <property type="entry name" value="CYSTEINE DIOXYGENASE"/>
    <property type="match status" value="1"/>
</dbReference>
<sequence>MSIPKKPEITGHDSARGSPEPRDAFHALVDQINDILGPTNGIDSEGVDVEEIKAAMRGYNSNEVEWNKYAFEDHSRAYTRNLVDHGNGKSNLLVLVWTPGKASPIHDHANAHCVMKILKGRLTETIYGFPCQRSKNAPDCATSPTSSYPSTTHTCSGNPDDLAPHALVVNRETTYKANEVTYMSDQIGLHRIENPDLQEVAISLHLYTPPNAAKFGCHIFDERTGRKKKALQCRKSDFYGSPSF</sequence>
<dbReference type="EC" id="1.13.11.20" evidence="3 12"/>
<name>A0A9W7W2Y7_9PEZI</name>
<dbReference type="Proteomes" id="UP001138500">
    <property type="component" value="Unassembled WGS sequence"/>
</dbReference>
<feature type="binding site" evidence="11">
    <location>
        <position position="106"/>
    </location>
    <ligand>
        <name>Fe cation</name>
        <dbReference type="ChEBI" id="CHEBI:24875"/>
        <note>catalytic</note>
    </ligand>
</feature>
<dbReference type="CDD" id="cd10548">
    <property type="entry name" value="cupin_CDO"/>
    <property type="match status" value="1"/>
</dbReference>
<keyword evidence="7 12" id="KW-0560">Oxidoreductase</keyword>
<dbReference type="InterPro" id="IPR011051">
    <property type="entry name" value="RmlC_Cupin_sf"/>
</dbReference>
<dbReference type="Pfam" id="PF05995">
    <property type="entry name" value="CDO_I"/>
    <property type="match status" value="1"/>
</dbReference>
<evidence type="ECO:0000313" key="14">
    <source>
        <dbReference type="EMBL" id="KAH9828186.1"/>
    </source>
</evidence>
<evidence type="ECO:0000256" key="8">
    <source>
        <dbReference type="ARBA" id="ARBA00023004"/>
    </source>
</evidence>
<reference evidence="14 15" key="2">
    <citation type="journal article" date="2021" name="Curr. Genet.">
        <title>Genetic response to nitrogen starvation in the aggressive Eucalyptus foliar pathogen Teratosphaeria destructans.</title>
        <authorList>
            <person name="Havenga M."/>
            <person name="Wingfield B.D."/>
            <person name="Wingfield M.J."/>
            <person name="Dreyer L.L."/>
            <person name="Roets F."/>
            <person name="Aylward J."/>
        </authorList>
    </citation>
    <scope>NUCLEOTIDE SEQUENCE [LARGE SCALE GENOMIC DNA]</scope>
    <source>
        <strain evidence="14">CMW44962</strain>
    </source>
</reference>
<evidence type="ECO:0000256" key="7">
    <source>
        <dbReference type="ARBA" id="ARBA00023002"/>
    </source>
</evidence>
<evidence type="ECO:0000256" key="12">
    <source>
        <dbReference type="RuleBase" id="RU366010"/>
    </source>
</evidence>
<evidence type="ECO:0000313" key="15">
    <source>
        <dbReference type="Proteomes" id="UP001138500"/>
    </source>
</evidence>
<evidence type="ECO:0000256" key="5">
    <source>
        <dbReference type="ARBA" id="ARBA00022784"/>
    </source>
</evidence>
<dbReference type="Gene3D" id="2.60.120.10">
    <property type="entry name" value="Jelly Rolls"/>
    <property type="match status" value="1"/>
</dbReference>
<keyword evidence="15" id="KW-1185">Reference proteome</keyword>
<dbReference type="PANTHER" id="PTHR12918:SF1">
    <property type="entry name" value="CYSTEINE DIOXYGENASE TYPE 1"/>
    <property type="match status" value="1"/>
</dbReference>
<comment type="catalytic activity">
    <reaction evidence="1 12">
        <text>L-cysteine + O2 = 3-sulfino-L-alanine + H(+)</text>
        <dbReference type="Rhea" id="RHEA:20441"/>
        <dbReference type="ChEBI" id="CHEBI:15378"/>
        <dbReference type="ChEBI" id="CHEBI:15379"/>
        <dbReference type="ChEBI" id="CHEBI:35235"/>
        <dbReference type="ChEBI" id="CHEBI:61085"/>
        <dbReference type="EC" id="1.13.11.20"/>
    </reaction>
</comment>
<keyword evidence="6 12" id="KW-0223">Dioxygenase</keyword>
<evidence type="ECO:0000256" key="6">
    <source>
        <dbReference type="ARBA" id="ARBA00022964"/>
    </source>
</evidence>
<feature type="region of interest" description="Disordered" evidence="13">
    <location>
        <begin position="1"/>
        <end position="21"/>
    </location>
</feature>
<evidence type="ECO:0000256" key="13">
    <source>
        <dbReference type="SAM" id="MobiDB-lite"/>
    </source>
</evidence>
<protein>
    <recommendedName>
        <fullName evidence="9 12">Cysteine dioxygenase</fullName>
        <ecNumber evidence="3 12">1.13.11.20</ecNumber>
    </recommendedName>
</protein>
<dbReference type="FunFam" id="2.60.120.10:FF:000189">
    <property type="entry name" value="Cysteine dioxygenase"/>
    <property type="match status" value="1"/>
</dbReference>
<proteinExistence type="inferred from homology"/>
<evidence type="ECO:0000256" key="3">
    <source>
        <dbReference type="ARBA" id="ARBA00013133"/>
    </source>
</evidence>
<organism evidence="14 15">
    <name type="scientific">Teratosphaeria destructans</name>
    <dbReference type="NCBI Taxonomy" id="418781"/>
    <lineage>
        <taxon>Eukaryota</taxon>
        <taxon>Fungi</taxon>
        <taxon>Dikarya</taxon>
        <taxon>Ascomycota</taxon>
        <taxon>Pezizomycotina</taxon>
        <taxon>Dothideomycetes</taxon>
        <taxon>Dothideomycetidae</taxon>
        <taxon>Mycosphaerellales</taxon>
        <taxon>Teratosphaeriaceae</taxon>
        <taxon>Teratosphaeria</taxon>
    </lineage>
</organism>
<gene>
    <name evidence="14" type="ORF">Tdes44962_MAKER02549</name>
</gene>
<keyword evidence="8 11" id="KW-0408">Iron</keyword>
<feature type="binding site" evidence="11">
    <location>
        <position position="108"/>
    </location>
    <ligand>
        <name>Fe cation</name>
        <dbReference type="ChEBI" id="CHEBI:24875"/>
        <note>catalytic</note>
    </ligand>
</feature>
<accession>A0A9W7W2Y7</accession>
<evidence type="ECO:0000256" key="2">
    <source>
        <dbReference type="ARBA" id="ARBA00006622"/>
    </source>
</evidence>
<keyword evidence="5 10" id="KW-0883">Thioether bond</keyword>
<dbReference type="GO" id="GO:0019448">
    <property type="term" value="P:L-cysteine catabolic process"/>
    <property type="evidence" value="ECO:0007669"/>
    <property type="project" value="TreeGrafter"/>
</dbReference>
<dbReference type="SUPFAM" id="SSF51182">
    <property type="entry name" value="RmlC-like cupins"/>
    <property type="match status" value="1"/>
</dbReference>
<keyword evidence="4 11" id="KW-0479">Metal-binding</keyword>
<evidence type="ECO:0000256" key="9">
    <source>
        <dbReference type="ARBA" id="ARBA00070673"/>
    </source>
</evidence>